<evidence type="ECO:0000256" key="2">
    <source>
        <dbReference type="ARBA" id="ARBA00023015"/>
    </source>
</evidence>
<keyword evidence="3" id="KW-0238">DNA-binding</keyword>
<evidence type="ECO:0000313" key="5">
    <source>
        <dbReference type="EMBL" id="KRK48842.1"/>
    </source>
</evidence>
<evidence type="ECO:0000313" key="6">
    <source>
        <dbReference type="Proteomes" id="UP000050911"/>
    </source>
</evidence>
<dbReference type="GO" id="GO:0045892">
    <property type="term" value="P:negative regulation of DNA-templated transcription"/>
    <property type="evidence" value="ECO:0007669"/>
    <property type="project" value="InterPro"/>
</dbReference>
<dbReference type="GO" id="GO:0003677">
    <property type="term" value="F:DNA binding"/>
    <property type="evidence" value="ECO:0007669"/>
    <property type="project" value="UniProtKB-KW"/>
</dbReference>
<keyword evidence="4" id="KW-0804">Transcription</keyword>
<dbReference type="Proteomes" id="UP000050911">
    <property type="component" value="Unassembled WGS sequence"/>
</dbReference>
<accession>A0A0R1HZF5</accession>
<organism evidence="5 6">
    <name type="scientific">Secundilactobacillus kimchicus JCM 15530</name>
    <dbReference type="NCBI Taxonomy" id="1302272"/>
    <lineage>
        <taxon>Bacteria</taxon>
        <taxon>Bacillati</taxon>
        <taxon>Bacillota</taxon>
        <taxon>Bacilli</taxon>
        <taxon>Lactobacillales</taxon>
        <taxon>Lactobacillaceae</taxon>
        <taxon>Secundilactobacillus</taxon>
    </lineage>
</organism>
<dbReference type="SUPFAM" id="SSF46785">
    <property type="entry name" value="Winged helix' DNA-binding domain"/>
    <property type="match status" value="1"/>
</dbReference>
<keyword evidence="2" id="KW-0805">Transcription regulation</keyword>
<dbReference type="PATRIC" id="fig|1302272.5.peg.1171"/>
<dbReference type="NCBIfam" id="TIGR02698">
    <property type="entry name" value="CopY_TcrY"/>
    <property type="match status" value="1"/>
</dbReference>
<dbReference type="EMBL" id="AZCX01000002">
    <property type="protein sequence ID" value="KRK48842.1"/>
    <property type="molecule type" value="Genomic_DNA"/>
</dbReference>
<comment type="similarity">
    <text evidence="1">Belongs to the BlaI transcriptional regulatory family.</text>
</comment>
<dbReference type="Pfam" id="PF03965">
    <property type="entry name" value="Penicillinase_R"/>
    <property type="match status" value="1"/>
</dbReference>
<evidence type="ECO:0000256" key="3">
    <source>
        <dbReference type="ARBA" id="ARBA00023125"/>
    </source>
</evidence>
<dbReference type="InterPro" id="IPR036390">
    <property type="entry name" value="WH_DNA-bd_sf"/>
</dbReference>
<evidence type="ECO:0000256" key="4">
    <source>
        <dbReference type="ARBA" id="ARBA00023163"/>
    </source>
</evidence>
<comment type="caution">
    <text evidence="5">The sequence shown here is derived from an EMBL/GenBank/DDBJ whole genome shotgun (WGS) entry which is preliminary data.</text>
</comment>
<gene>
    <name evidence="5" type="ORF">FC96_GL001163</name>
</gene>
<keyword evidence="6" id="KW-1185">Reference proteome</keyword>
<dbReference type="AlphaFoldDB" id="A0A0R1HZF5"/>
<proteinExistence type="inferred from homology"/>
<name>A0A0R1HZF5_9LACO</name>
<dbReference type="STRING" id="1302272.FC96_GL001163"/>
<dbReference type="Gene3D" id="1.10.10.10">
    <property type="entry name" value="Winged helix-like DNA-binding domain superfamily/Winged helix DNA-binding domain"/>
    <property type="match status" value="1"/>
</dbReference>
<dbReference type="InterPro" id="IPR005650">
    <property type="entry name" value="BlaI_family"/>
</dbReference>
<protein>
    <submittedName>
        <fullName evidence="5">Penicillinase repressor</fullName>
    </submittedName>
</protein>
<dbReference type="PIRSF" id="PIRSF019455">
    <property type="entry name" value="CopR_AtkY"/>
    <property type="match status" value="1"/>
</dbReference>
<sequence length="152" mass="16740">MTATEMTPAEWEVMRVIWTMGDLGSNDIIKAVQEKRAWTESTIKTLLRRLVKRGALSTSAAGRKFIYHPEIAEKIAMEETSTALFDHLCAMKKGGVLVNLVAETELSQTDIQQLQDLLAAKAKTAPEQVACDCLGPNHEQDCTCSQEASTND</sequence>
<reference evidence="5 6" key="1">
    <citation type="journal article" date="2015" name="Genome Announc.">
        <title>Expanding the biotechnology potential of lactobacilli through comparative genomics of 213 strains and associated genera.</title>
        <authorList>
            <person name="Sun Z."/>
            <person name="Harris H.M."/>
            <person name="McCann A."/>
            <person name="Guo C."/>
            <person name="Argimon S."/>
            <person name="Zhang W."/>
            <person name="Yang X."/>
            <person name="Jeffery I.B."/>
            <person name="Cooney J.C."/>
            <person name="Kagawa T.F."/>
            <person name="Liu W."/>
            <person name="Song Y."/>
            <person name="Salvetti E."/>
            <person name="Wrobel A."/>
            <person name="Rasinkangas P."/>
            <person name="Parkhill J."/>
            <person name="Rea M.C."/>
            <person name="O'Sullivan O."/>
            <person name="Ritari J."/>
            <person name="Douillard F.P."/>
            <person name="Paul Ross R."/>
            <person name="Yang R."/>
            <person name="Briner A.E."/>
            <person name="Felis G.E."/>
            <person name="de Vos W.M."/>
            <person name="Barrangou R."/>
            <person name="Klaenhammer T.R."/>
            <person name="Caufield P.W."/>
            <person name="Cui Y."/>
            <person name="Zhang H."/>
            <person name="O'Toole P.W."/>
        </authorList>
    </citation>
    <scope>NUCLEOTIDE SEQUENCE [LARGE SCALE GENOMIC DNA]</scope>
    <source>
        <strain evidence="5 6">JCM 15530</strain>
    </source>
</reference>
<dbReference type="InterPro" id="IPR014071">
    <property type="entry name" value="Cu_transp_CopY/TcrY"/>
</dbReference>
<evidence type="ECO:0000256" key="1">
    <source>
        <dbReference type="ARBA" id="ARBA00011046"/>
    </source>
</evidence>
<dbReference type="InterPro" id="IPR036388">
    <property type="entry name" value="WH-like_DNA-bd_sf"/>
</dbReference>